<dbReference type="GO" id="GO:0016020">
    <property type="term" value="C:membrane"/>
    <property type="evidence" value="ECO:0007669"/>
    <property type="project" value="UniProtKB-SubCell"/>
</dbReference>
<feature type="transmembrane region" description="Helical" evidence="5">
    <location>
        <begin position="183"/>
        <end position="204"/>
    </location>
</feature>
<dbReference type="HOGENOM" id="CLU_015114_1_3_9"/>
<dbReference type="GO" id="GO:0005385">
    <property type="term" value="F:zinc ion transmembrane transporter activity"/>
    <property type="evidence" value="ECO:0007669"/>
    <property type="project" value="TreeGrafter"/>
</dbReference>
<dbReference type="eggNOG" id="COG0428">
    <property type="taxonomic scope" value="Bacteria"/>
</dbReference>
<dbReference type="KEGG" id="ddl:Desdi_1824"/>
<dbReference type="InterPro" id="IPR003689">
    <property type="entry name" value="ZIP"/>
</dbReference>
<proteinExistence type="predicted"/>
<dbReference type="RefSeq" id="WP_015262264.1">
    <property type="nucleotide sequence ID" value="NC_019903.1"/>
</dbReference>
<feature type="transmembrane region" description="Helical" evidence="5">
    <location>
        <begin position="240"/>
        <end position="257"/>
    </location>
</feature>
<feature type="transmembrane region" description="Helical" evidence="5">
    <location>
        <begin position="210"/>
        <end position="228"/>
    </location>
</feature>
<evidence type="ECO:0000256" key="4">
    <source>
        <dbReference type="ARBA" id="ARBA00023136"/>
    </source>
</evidence>
<dbReference type="PANTHER" id="PTHR11040">
    <property type="entry name" value="ZINC/IRON TRANSPORTER"/>
    <property type="match status" value="1"/>
</dbReference>
<feature type="transmembrane region" description="Helical" evidence="5">
    <location>
        <begin position="37"/>
        <end position="55"/>
    </location>
</feature>
<evidence type="ECO:0000256" key="3">
    <source>
        <dbReference type="ARBA" id="ARBA00022989"/>
    </source>
</evidence>
<evidence type="ECO:0000256" key="2">
    <source>
        <dbReference type="ARBA" id="ARBA00022692"/>
    </source>
</evidence>
<dbReference type="OrthoDB" id="9787346at2"/>
<dbReference type="PANTHER" id="PTHR11040:SF205">
    <property type="entry name" value="ZINC TRANSPORTER ZUPT"/>
    <property type="match status" value="1"/>
</dbReference>
<feature type="transmembrane region" description="Helical" evidence="5">
    <location>
        <begin position="149"/>
        <end position="171"/>
    </location>
</feature>
<dbReference type="AlphaFoldDB" id="L0F610"/>
<gene>
    <name evidence="6" type="ordered locus">Desdi_1824</name>
</gene>
<keyword evidence="4 5" id="KW-0472">Membrane</keyword>
<feature type="transmembrane region" description="Helical" evidence="5">
    <location>
        <begin position="112"/>
        <end position="129"/>
    </location>
</feature>
<organism evidence="6 7">
    <name type="scientific">Desulfitobacterium dichloroeliminans (strain LMG P-21439 / DCA1)</name>
    <dbReference type="NCBI Taxonomy" id="871963"/>
    <lineage>
        <taxon>Bacteria</taxon>
        <taxon>Bacillati</taxon>
        <taxon>Bacillota</taxon>
        <taxon>Clostridia</taxon>
        <taxon>Eubacteriales</taxon>
        <taxon>Desulfitobacteriaceae</taxon>
        <taxon>Desulfitobacterium</taxon>
    </lineage>
</organism>
<reference evidence="7" key="1">
    <citation type="submission" date="2012-02" db="EMBL/GenBank/DDBJ databases">
        <title>Complete sequence of Desulfitobacterium dichloroeliminans LMG P-21439.</title>
        <authorList>
            <person name="Lucas S."/>
            <person name="Han J."/>
            <person name="Lapidus A."/>
            <person name="Cheng J.-F."/>
            <person name="Goodwin L."/>
            <person name="Pitluck S."/>
            <person name="Peters L."/>
            <person name="Ovchinnikova G."/>
            <person name="Teshima H."/>
            <person name="Detter J.C."/>
            <person name="Han C."/>
            <person name="Tapia R."/>
            <person name="Land M."/>
            <person name="Hauser L."/>
            <person name="Kyrpides N."/>
            <person name="Ivanova N."/>
            <person name="Pagani I."/>
            <person name="Kruse T."/>
            <person name="de Vos W.M."/>
            <person name="Boon N."/>
            <person name="Smidt H."/>
            <person name="Woyke T."/>
        </authorList>
    </citation>
    <scope>NUCLEOTIDE SEQUENCE [LARGE SCALE GENOMIC DNA]</scope>
    <source>
        <strain evidence="7">LMG P-21439 / DCA1</strain>
    </source>
</reference>
<dbReference type="Pfam" id="PF02535">
    <property type="entry name" value="Zip"/>
    <property type="match status" value="1"/>
</dbReference>
<evidence type="ECO:0000256" key="5">
    <source>
        <dbReference type="SAM" id="Phobius"/>
    </source>
</evidence>
<dbReference type="NCBIfam" id="NF003243">
    <property type="entry name" value="PRK04201.1"/>
    <property type="match status" value="1"/>
</dbReference>
<dbReference type="EMBL" id="CP003344">
    <property type="protein sequence ID" value="AGA69274.1"/>
    <property type="molecule type" value="Genomic_DNA"/>
</dbReference>
<accession>L0F610</accession>
<protein>
    <submittedName>
        <fullName evidence="6">Putative divalent heavy-metal cations transporter</fullName>
    </submittedName>
</protein>
<evidence type="ECO:0000256" key="1">
    <source>
        <dbReference type="ARBA" id="ARBA00004141"/>
    </source>
</evidence>
<feature type="transmembrane region" description="Helical" evidence="5">
    <location>
        <begin position="75"/>
        <end position="96"/>
    </location>
</feature>
<comment type="subcellular location">
    <subcellularLocation>
        <location evidence="1">Membrane</location>
        <topology evidence="1">Multi-pass membrane protein</topology>
    </subcellularLocation>
</comment>
<sequence length="258" mass="27912">MFDERALLALLLSLIAGMATLLGAVIILITKSKSEKILSASLGFAAGVMLSVSFLDLWAQGQASMVQHLGNRLGVILSIVFLLLGILFALGIDYFVPHEHSDSSENDKPHQNLYRVGFVSMLAIMFHNFPEGIATFSAGYEDLAMGVSIAVAISMHNIPEGITVAIPIYYATGKKKEALKYTFLSGMAEPIGALLAFLVLRPFINSFNLGAIFAVVAGIMIYIAIEELIPSSRQYGHPRLALYATFAGIMVMPLSHIF</sequence>
<keyword evidence="2 5" id="KW-0812">Transmembrane</keyword>
<evidence type="ECO:0000313" key="7">
    <source>
        <dbReference type="Proteomes" id="UP000010797"/>
    </source>
</evidence>
<keyword evidence="7" id="KW-1185">Reference proteome</keyword>
<feature type="transmembrane region" description="Helical" evidence="5">
    <location>
        <begin position="6"/>
        <end position="30"/>
    </location>
</feature>
<dbReference type="STRING" id="871963.Desdi_1824"/>
<name>L0F610_DESDL</name>
<dbReference type="Proteomes" id="UP000010797">
    <property type="component" value="Chromosome"/>
</dbReference>
<keyword evidence="3 5" id="KW-1133">Transmembrane helix</keyword>
<evidence type="ECO:0000313" key="6">
    <source>
        <dbReference type="EMBL" id="AGA69274.1"/>
    </source>
</evidence>